<reference evidence="1 2" key="1">
    <citation type="submission" date="2015-04" db="EMBL/GenBank/DDBJ databases">
        <title>Draft genome of the roundworm Trichinella nativa.</title>
        <authorList>
            <person name="Mitreva M."/>
        </authorList>
    </citation>
    <scope>NUCLEOTIDE SEQUENCE [LARGE SCALE GENOMIC DNA]</scope>
    <source>
        <strain evidence="1 2">ISS45</strain>
    </source>
</reference>
<sequence>MKQKKQQQRAQAEATSTSQAQHALCSSSTTPTSACIQLSESCPSSSHRYLVNVYCVYCAKSFANVNKIIICNLLLKCSVDEVLMNKLRSWESVYLSISINTVRFYVQNSQAEPKVRLVDAILPMLKDEVINVFYDHILQPRQLLWTVGKIVSNQLVAICQSGRFISAMQKFQLIVPDQTARSKSRARVCKAKL</sequence>
<comment type="caution">
    <text evidence="1">The sequence shown here is derived from an EMBL/GenBank/DDBJ whole genome shotgun (WGS) entry which is preliminary data.</text>
</comment>
<evidence type="ECO:0000313" key="2">
    <source>
        <dbReference type="Proteomes" id="UP000243006"/>
    </source>
</evidence>
<organism evidence="1 2">
    <name type="scientific">Trichinella nativa</name>
    <dbReference type="NCBI Taxonomy" id="6335"/>
    <lineage>
        <taxon>Eukaryota</taxon>
        <taxon>Metazoa</taxon>
        <taxon>Ecdysozoa</taxon>
        <taxon>Nematoda</taxon>
        <taxon>Enoplea</taxon>
        <taxon>Dorylaimia</taxon>
        <taxon>Trichinellida</taxon>
        <taxon>Trichinellidae</taxon>
        <taxon>Trichinella</taxon>
    </lineage>
</organism>
<gene>
    <name evidence="1" type="ORF">D917_09472</name>
</gene>
<protein>
    <submittedName>
        <fullName evidence="1">Uncharacterized protein</fullName>
    </submittedName>
</protein>
<dbReference type="AlphaFoldDB" id="A0A1Y3EFF1"/>
<accession>A0A1Y3EFF1</accession>
<name>A0A1Y3EFF1_9BILA</name>
<proteinExistence type="predicted"/>
<evidence type="ECO:0000313" key="1">
    <source>
        <dbReference type="EMBL" id="OUC43852.1"/>
    </source>
</evidence>
<dbReference type="EMBL" id="LVZM01014045">
    <property type="protein sequence ID" value="OUC43852.1"/>
    <property type="molecule type" value="Genomic_DNA"/>
</dbReference>
<dbReference type="Proteomes" id="UP000243006">
    <property type="component" value="Unassembled WGS sequence"/>
</dbReference>